<dbReference type="RefSeq" id="WP_170118336.1">
    <property type="nucleotide sequence ID" value="NZ_PZZL01000015.1"/>
</dbReference>
<dbReference type="AlphaFoldDB" id="A0A2T4YX51"/>
<gene>
    <name evidence="2" type="ORF">C8P69_11522</name>
</gene>
<proteinExistence type="predicted"/>
<accession>A0A2T4YX51</accession>
<keyword evidence="1" id="KW-1133">Transmembrane helix</keyword>
<dbReference type="EMBL" id="PZZL01000015">
    <property type="protein sequence ID" value="PTM50335.1"/>
    <property type="molecule type" value="Genomic_DNA"/>
</dbReference>
<evidence type="ECO:0000256" key="1">
    <source>
        <dbReference type="SAM" id="Phobius"/>
    </source>
</evidence>
<evidence type="ECO:0000313" key="2">
    <source>
        <dbReference type="EMBL" id="PTM50335.1"/>
    </source>
</evidence>
<reference evidence="2 3" key="1">
    <citation type="submission" date="2018-04" db="EMBL/GenBank/DDBJ databases">
        <title>Genomic Encyclopedia of Archaeal and Bacterial Type Strains, Phase II (KMG-II): from individual species to whole genera.</title>
        <authorList>
            <person name="Goeker M."/>
        </authorList>
    </citation>
    <scope>NUCLEOTIDE SEQUENCE [LARGE SCALE GENOMIC DNA]</scope>
    <source>
        <strain evidence="2 3">DSM 25521</strain>
    </source>
</reference>
<evidence type="ECO:0000313" key="3">
    <source>
        <dbReference type="Proteomes" id="UP000241808"/>
    </source>
</evidence>
<feature type="transmembrane region" description="Helical" evidence="1">
    <location>
        <begin position="248"/>
        <end position="271"/>
    </location>
</feature>
<dbReference type="Proteomes" id="UP000241808">
    <property type="component" value="Unassembled WGS sequence"/>
</dbReference>
<keyword evidence="1" id="KW-0812">Transmembrane</keyword>
<feature type="transmembrane region" description="Helical" evidence="1">
    <location>
        <begin position="177"/>
        <end position="197"/>
    </location>
</feature>
<keyword evidence="3" id="KW-1185">Reference proteome</keyword>
<organism evidence="2 3">
    <name type="scientific">Phreatobacter oligotrophus</name>
    <dbReference type="NCBI Taxonomy" id="1122261"/>
    <lineage>
        <taxon>Bacteria</taxon>
        <taxon>Pseudomonadati</taxon>
        <taxon>Pseudomonadota</taxon>
        <taxon>Alphaproteobacteria</taxon>
        <taxon>Hyphomicrobiales</taxon>
        <taxon>Phreatobacteraceae</taxon>
        <taxon>Phreatobacter</taxon>
    </lineage>
</organism>
<name>A0A2T4YX51_9HYPH</name>
<keyword evidence="1" id="KW-0472">Membrane</keyword>
<feature type="transmembrane region" description="Helical" evidence="1">
    <location>
        <begin position="138"/>
        <end position="165"/>
    </location>
</feature>
<feature type="transmembrane region" description="Helical" evidence="1">
    <location>
        <begin position="100"/>
        <end position="118"/>
    </location>
</feature>
<protein>
    <submittedName>
        <fullName evidence="2">Uncharacterized protein</fullName>
    </submittedName>
</protein>
<feature type="transmembrane region" description="Helical" evidence="1">
    <location>
        <begin position="299"/>
        <end position="320"/>
    </location>
</feature>
<sequence>MARAARRTDTPKDDQGTRAPRTAVLVFHGIGDQRPMETMLGVVDAVLGPPATDEEAARRQGSIPRWIKPYVGKDGSFDLKSVTTPPIGESEKRRYDFFELYWAHLMSGTRFVAVLLWLCDLAKRDRKSLPPDARWLWSAAVIILTAALFAVVNVMWVVCTGLIGLSVRDLAARAEHAAVPAAGAFLVIGLIAAGFSLKGLGKSWSLAGLTLLPFALLAGVALWHPLALLTFVPAFAVSWMFLGRIATLVGLVGSMGLAVVVAFWGPFLAVFGVGDGRWPDVGQIPDIAFLTLGYPPTSLWLLVFLTLFVFLAWAFLVPYVGDCARYLRDAPDNIQARNEIRQLGLQVLQDLHDQRSRDGTPRYDRIVVVAHSLGTIIAYDVLRAFFVEQIAKIQLGDGSIAAFREVEALAGQGIRPGLHGVAPVHGGLVWQPIDDASPPGAAEYQAKVRETFAVFSREQTSPGADGAMASPWRVSDFVTMGSPLTHAALLMTRTGTDRELAAKVAMREFPVAPPTLSPGEAERILFVPKDRTAGPPRLQHSALFALTCWTNLYFVQKRAVKGDFIGGPISRQYSPGTMNVPMTTTIMGGYFNHTHYWTPEEGLGDRTPHIRALKLAVLGADACREVNRERRSLAGGDDLAL</sequence>
<comment type="caution">
    <text evidence="2">The sequence shown here is derived from an EMBL/GenBank/DDBJ whole genome shotgun (WGS) entry which is preliminary data.</text>
</comment>
<feature type="transmembrane region" description="Helical" evidence="1">
    <location>
        <begin position="209"/>
        <end position="236"/>
    </location>
</feature>